<sequence length="437" mass="45056">MTTDEMSSAELHRELRRRRVDTESTVERMSIWGGGVASMTAIALWVLSGRATGLTVAPPVLSASSATGVGLVVAAAALHGVRIVGPVGTDAATTHWLISAPLDRGALLRGRALAWSGAFVVLGVVVARVLALVAGGTLWWPLAVVGAAAGALVVALALLGQQSRRWSSALPVVEFGTVFLAAAAAVTPPAPVVVSAAVLSVAAVAAWATAVSRLGRIRRVSLTSGSDLLAAGWVGVSFFDVGFLVSALESRALRRRGAVRSRSRGWVSTRPAGALVWSDVVRHRRNVMMPSVLAVGSGLVVVGSAVLTPYWAGVLGLVVGYVATSAASIGLRDVMSDRAIRFALALPDRMVTGAFLVVPSLAALTVAVAVGVTVSWWSGLVVGLTTLMAAVRSRTAPPRVYDGLAVVTMFGMVPVDMIRQLLRGPGLLLVGAVLLLL</sequence>
<feature type="transmembrane region" description="Helical" evidence="1">
    <location>
        <begin position="139"/>
        <end position="159"/>
    </location>
</feature>
<dbReference type="Pfam" id="PF19814">
    <property type="entry name" value="DUF6297"/>
    <property type="match status" value="1"/>
</dbReference>
<keyword evidence="3" id="KW-1185">Reference proteome</keyword>
<organism evidence="2 3">
    <name type="scientific">Rhodococcus cerastii</name>
    <dbReference type="NCBI Taxonomy" id="908616"/>
    <lineage>
        <taxon>Bacteria</taxon>
        <taxon>Bacillati</taxon>
        <taxon>Actinomycetota</taxon>
        <taxon>Actinomycetes</taxon>
        <taxon>Mycobacteriales</taxon>
        <taxon>Nocardiaceae</taxon>
        <taxon>Rhodococcus</taxon>
    </lineage>
</organism>
<proteinExistence type="predicted"/>
<keyword evidence="1" id="KW-0812">Transmembrane</keyword>
<dbReference type="EMBL" id="JAWLKF010000029">
    <property type="protein sequence ID" value="MDV6305719.1"/>
    <property type="molecule type" value="Genomic_DNA"/>
</dbReference>
<accession>A0ABU4D8W1</accession>
<evidence type="ECO:0000313" key="2">
    <source>
        <dbReference type="EMBL" id="MDV6305719.1"/>
    </source>
</evidence>
<protein>
    <submittedName>
        <fullName evidence="2">DUF6297 family protein</fullName>
    </submittedName>
</protein>
<feature type="transmembrane region" description="Helical" evidence="1">
    <location>
        <begin position="287"/>
        <end position="307"/>
    </location>
</feature>
<reference evidence="2 3" key="1">
    <citation type="submission" date="2023-10" db="EMBL/GenBank/DDBJ databases">
        <title>Development of a sustainable strategy for remediation of hydrocarbon-contaminated territories based on the waste exchange concept.</title>
        <authorList>
            <person name="Krivoruchko A."/>
        </authorList>
    </citation>
    <scope>NUCLEOTIDE SEQUENCE [LARGE SCALE GENOMIC DNA]</scope>
    <source>
        <strain evidence="2 3">IEGM 1327</strain>
    </source>
</reference>
<feature type="transmembrane region" description="Helical" evidence="1">
    <location>
        <begin position="192"/>
        <end position="211"/>
    </location>
</feature>
<keyword evidence="1" id="KW-0472">Membrane</keyword>
<dbReference type="InterPro" id="IPR046264">
    <property type="entry name" value="DUF6297"/>
</dbReference>
<keyword evidence="1" id="KW-1133">Transmembrane helix</keyword>
<feature type="transmembrane region" description="Helical" evidence="1">
    <location>
        <begin position="60"/>
        <end position="78"/>
    </location>
</feature>
<gene>
    <name evidence="2" type="ORF">R3P93_24420</name>
</gene>
<dbReference type="RefSeq" id="WP_206510588.1">
    <property type="nucleotide sequence ID" value="NZ_JAWLKF010000029.1"/>
</dbReference>
<feature type="transmembrane region" description="Helical" evidence="1">
    <location>
        <begin position="29"/>
        <end position="48"/>
    </location>
</feature>
<name>A0ABU4D8W1_9NOCA</name>
<comment type="caution">
    <text evidence="2">The sequence shown here is derived from an EMBL/GenBank/DDBJ whole genome shotgun (WGS) entry which is preliminary data.</text>
</comment>
<evidence type="ECO:0000313" key="3">
    <source>
        <dbReference type="Proteomes" id="UP001186104"/>
    </source>
</evidence>
<feature type="transmembrane region" description="Helical" evidence="1">
    <location>
        <begin position="166"/>
        <end position="186"/>
    </location>
</feature>
<dbReference type="Proteomes" id="UP001186104">
    <property type="component" value="Unassembled WGS sequence"/>
</dbReference>
<feature type="transmembrane region" description="Helical" evidence="1">
    <location>
        <begin position="112"/>
        <end position="133"/>
    </location>
</feature>
<evidence type="ECO:0000256" key="1">
    <source>
        <dbReference type="SAM" id="Phobius"/>
    </source>
</evidence>